<evidence type="ECO:0000259" key="2">
    <source>
        <dbReference type="Pfam" id="PF00117"/>
    </source>
</evidence>
<dbReference type="GO" id="GO:0004049">
    <property type="term" value="F:anthranilate synthase activity"/>
    <property type="evidence" value="ECO:0007669"/>
    <property type="project" value="TreeGrafter"/>
</dbReference>
<dbReference type="CDD" id="cd01743">
    <property type="entry name" value="GATase1_Anthranilate_Synthase"/>
    <property type="match status" value="1"/>
</dbReference>
<dbReference type="PRINTS" id="PR00097">
    <property type="entry name" value="ANTSNTHASEII"/>
</dbReference>
<keyword evidence="1" id="KW-0315">Glutamine amidotransferase</keyword>
<proteinExistence type="predicted"/>
<evidence type="ECO:0000313" key="3">
    <source>
        <dbReference type="EMBL" id="TDL98967.1"/>
    </source>
</evidence>
<dbReference type="PRINTS" id="PR00096">
    <property type="entry name" value="GATASE"/>
</dbReference>
<evidence type="ECO:0000256" key="1">
    <source>
        <dbReference type="ARBA" id="ARBA00022962"/>
    </source>
</evidence>
<dbReference type="AlphaFoldDB" id="A0A4R6BGD6"/>
<name>A0A4R6BGD6_9STAP</name>
<feature type="domain" description="Glutamine amidotransferase" evidence="2">
    <location>
        <begin position="3"/>
        <end position="182"/>
    </location>
</feature>
<dbReference type="SUPFAM" id="SSF52317">
    <property type="entry name" value="Class I glutamine amidotransferase-like"/>
    <property type="match status" value="1"/>
</dbReference>
<dbReference type="Pfam" id="PF00117">
    <property type="entry name" value="GATase"/>
    <property type="match status" value="1"/>
</dbReference>
<dbReference type="Gene3D" id="3.40.50.880">
    <property type="match status" value="1"/>
</dbReference>
<organism evidence="3 4">
    <name type="scientific">Macrococcus brunensis</name>
    <dbReference type="NCBI Taxonomy" id="198483"/>
    <lineage>
        <taxon>Bacteria</taxon>
        <taxon>Bacillati</taxon>
        <taxon>Bacillota</taxon>
        <taxon>Bacilli</taxon>
        <taxon>Bacillales</taxon>
        <taxon>Staphylococcaceae</taxon>
        <taxon>Macrococcus</taxon>
    </lineage>
</organism>
<dbReference type="InterPro" id="IPR006221">
    <property type="entry name" value="TrpG/PapA_dom"/>
</dbReference>
<dbReference type="InterPro" id="IPR050472">
    <property type="entry name" value="Anth_synth/Amidotransfase"/>
</dbReference>
<dbReference type="RefSeq" id="WP_133430861.1">
    <property type="nucleotide sequence ID" value="NZ_SCWA01000001.1"/>
</dbReference>
<dbReference type="OrthoDB" id="9804328at2"/>
<evidence type="ECO:0000313" key="4">
    <source>
        <dbReference type="Proteomes" id="UP000295310"/>
    </source>
</evidence>
<sequence>MFLMIDNYDSFTYNIVHYIEGMDEEIIVRQPHEITTHDIEDMQPEGILLSPGPGHPEDAALTLEVIKTFAGRIPLLGICLGFQAIITAFGGKVDKGRPVHGHSAEITHDGKGLYMNLPDSLKVARYHSLRAVSLPECLIVTAKTHDGIIMGIRHCDSLVEGVQYHPESVLTEHGHEQLKQFIRMCRE</sequence>
<dbReference type="PROSITE" id="PS51273">
    <property type="entry name" value="GATASE_TYPE_1"/>
    <property type="match status" value="1"/>
</dbReference>
<keyword evidence="4" id="KW-1185">Reference proteome</keyword>
<dbReference type="PANTHER" id="PTHR43418:SF4">
    <property type="entry name" value="MULTIFUNCTIONAL TRYPTOPHAN BIOSYNTHESIS PROTEIN"/>
    <property type="match status" value="1"/>
</dbReference>
<reference evidence="3 4" key="1">
    <citation type="submission" date="2019-01" db="EMBL/GenBank/DDBJ databases">
        <title>Draft genome sequences of the type strains of six Macrococcus species.</title>
        <authorList>
            <person name="Mazhar S."/>
            <person name="Altermann E."/>
            <person name="Hill C."/>
            <person name="Mcauliffe O."/>
        </authorList>
    </citation>
    <scope>NUCLEOTIDE SEQUENCE [LARGE SCALE GENOMIC DNA]</scope>
    <source>
        <strain evidence="3 4">CCM4811</strain>
    </source>
</reference>
<comment type="caution">
    <text evidence="3">The sequence shown here is derived from an EMBL/GenBank/DDBJ whole genome shotgun (WGS) entry which is preliminary data.</text>
</comment>
<dbReference type="NCBIfam" id="TIGR00566">
    <property type="entry name" value="trpG_papA"/>
    <property type="match status" value="1"/>
</dbReference>
<dbReference type="EMBL" id="SCWA01000001">
    <property type="protein sequence ID" value="TDL98967.1"/>
    <property type="molecule type" value="Genomic_DNA"/>
</dbReference>
<dbReference type="InterPro" id="IPR029062">
    <property type="entry name" value="Class_I_gatase-like"/>
</dbReference>
<dbReference type="PRINTS" id="PR00099">
    <property type="entry name" value="CPSGATASE"/>
</dbReference>
<dbReference type="InterPro" id="IPR017926">
    <property type="entry name" value="GATASE"/>
</dbReference>
<dbReference type="PANTHER" id="PTHR43418">
    <property type="entry name" value="MULTIFUNCTIONAL TRYPTOPHAN BIOSYNTHESIS PROTEIN-RELATED"/>
    <property type="match status" value="1"/>
</dbReference>
<dbReference type="GO" id="GO:0000162">
    <property type="term" value="P:L-tryptophan biosynthetic process"/>
    <property type="evidence" value="ECO:0007669"/>
    <property type="project" value="TreeGrafter"/>
</dbReference>
<dbReference type="GO" id="GO:0005829">
    <property type="term" value="C:cytosol"/>
    <property type="evidence" value="ECO:0007669"/>
    <property type="project" value="TreeGrafter"/>
</dbReference>
<accession>A0A4R6BGD6</accession>
<dbReference type="FunFam" id="3.40.50.880:FF:000003">
    <property type="entry name" value="Anthranilate synthase component II"/>
    <property type="match status" value="1"/>
</dbReference>
<dbReference type="Proteomes" id="UP000295310">
    <property type="component" value="Unassembled WGS sequence"/>
</dbReference>
<gene>
    <name evidence="3" type="ORF">ERX27_00565</name>
</gene>
<protein>
    <submittedName>
        <fullName evidence="3">Aminodeoxychorismate/anthranilate synthase component II</fullName>
    </submittedName>
</protein>